<organism evidence="1">
    <name type="scientific">Escherichia coli</name>
    <dbReference type="NCBI Taxonomy" id="562"/>
    <lineage>
        <taxon>Bacteria</taxon>
        <taxon>Pseudomonadati</taxon>
        <taxon>Pseudomonadota</taxon>
        <taxon>Gammaproteobacteria</taxon>
        <taxon>Enterobacterales</taxon>
        <taxon>Enterobacteriaceae</taxon>
        <taxon>Escherichia</taxon>
    </lineage>
</organism>
<proteinExistence type="predicted"/>
<sequence length="54" mass="6072">MTLTRKELSITDAKNDNLFYLINATCHKFTGKADHLILLQNTKVVKIAVGSLRL</sequence>
<dbReference type="EMBL" id="KY964068">
    <property type="protein sequence ID" value="ASK38452.1"/>
    <property type="molecule type" value="Genomic_DNA"/>
</dbReference>
<protein>
    <submittedName>
        <fullName evidence="1">Uncharacterized protein</fullName>
    </submittedName>
</protein>
<dbReference type="AlphaFoldDB" id="A0A220SXK6"/>
<evidence type="ECO:0000313" key="1">
    <source>
        <dbReference type="EMBL" id="ASK38452.1"/>
    </source>
</evidence>
<geneLocation type="plasmid" evidence="1">
    <name>pLV23529-CTX-M-8</name>
</geneLocation>
<accession>A0A220SXK6</accession>
<keyword evidence="1" id="KW-0614">Plasmid</keyword>
<name>A0A220SXK6_ECOLX</name>
<reference evidence="1" key="1">
    <citation type="submission" date="2017-04" db="EMBL/GenBank/DDBJ databases">
        <title>IncX4 plasmid carrying the new mcr-1.9 gene variant in a CTX-M-8-producing Escherichia coli isolate recovered from swine.</title>
        <authorList>
            <person name="Manageiro V."/>
            <person name="Clemente L."/>
            <person name="Canica M."/>
        </authorList>
    </citation>
    <scope>NUCLEOTIDE SEQUENCE</scope>
    <source>
        <strain evidence="1">LV23529</strain>
        <plasmid evidence="1">pLV23529-CTX-M-8</plasmid>
    </source>
</reference>